<name>A0A397TBP2_9GLOM</name>
<organism evidence="1 2">
    <name type="scientific">Glomus cerebriforme</name>
    <dbReference type="NCBI Taxonomy" id="658196"/>
    <lineage>
        <taxon>Eukaryota</taxon>
        <taxon>Fungi</taxon>
        <taxon>Fungi incertae sedis</taxon>
        <taxon>Mucoromycota</taxon>
        <taxon>Glomeromycotina</taxon>
        <taxon>Glomeromycetes</taxon>
        <taxon>Glomerales</taxon>
        <taxon>Glomeraceae</taxon>
        <taxon>Glomus</taxon>
    </lineage>
</organism>
<dbReference type="Proteomes" id="UP000265703">
    <property type="component" value="Unassembled WGS sequence"/>
</dbReference>
<proteinExistence type="predicted"/>
<evidence type="ECO:0008006" key="3">
    <source>
        <dbReference type="Google" id="ProtNLM"/>
    </source>
</evidence>
<reference evidence="1 2" key="1">
    <citation type="submission" date="2018-06" db="EMBL/GenBank/DDBJ databases">
        <title>Comparative genomics reveals the genomic features of Rhizophagus irregularis, R. cerebriforme, R. diaphanum and Gigaspora rosea, and their symbiotic lifestyle signature.</title>
        <authorList>
            <person name="Morin E."/>
            <person name="San Clemente H."/>
            <person name="Chen E.C.H."/>
            <person name="De La Providencia I."/>
            <person name="Hainaut M."/>
            <person name="Kuo A."/>
            <person name="Kohler A."/>
            <person name="Murat C."/>
            <person name="Tang N."/>
            <person name="Roy S."/>
            <person name="Loubradou J."/>
            <person name="Henrissat B."/>
            <person name="Grigoriev I.V."/>
            <person name="Corradi N."/>
            <person name="Roux C."/>
            <person name="Martin F.M."/>
        </authorList>
    </citation>
    <scope>NUCLEOTIDE SEQUENCE [LARGE SCALE GENOMIC DNA]</scope>
    <source>
        <strain evidence="1 2">DAOM 227022</strain>
    </source>
</reference>
<dbReference type="AlphaFoldDB" id="A0A397TBP2"/>
<sequence length="373" mass="43205">MLKCNKIDYLSLDTKSIRYDPNGYLVECMTLTNFPGASHCLAPLKKFVSRGLHDKDGIFGSMIQCCRNIDEMIIEDNDSPKSESLVDLIKSQRKLRKFTIGKWYECLSKILKSLGDQWNSLIYVEIHGCHFDNYCDDFSIFDGLICCKNLETLKIEDCYDLTNNIMKPLGTTIFPKLHTLYFSNYIIIENNLDHPHLSLIAIIQNSNSTLRNVRLNMDLVNYPDIISTCATYCPNITYYKARIQNRTEMDQLLQLLKSCTQLEQLVITAEKWNYSDIGLPWEIDLFFPEIGKLLPKTLKYFDIDGWSCTPLGLSNFLKNCNVDIKRMSWMCYISSADYLDVIEKYAKLKGRKVNGHTEKREWGLNLTLIVDFD</sequence>
<dbReference type="Gene3D" id="3.80.10.10">
    <property type="entry name" value="Ribonuclease Inhibitor"/>
    <property type="match status" value="1"/>
</dbReference>
<dbReference type="OrthoDB" id="2382875at2759"/>
<evidence type="ECO:0000313" key="2">
    <source>
        <dbReference type="Proteomes" id="UP000265703"/>
    </source>
</evidence>
<protein>
    <recommendedName>
        <fullName evidence="3">F-box domain-containing protein</fullName>
    </recommendedName>
</protein>
<dbReference type="EMBL" id="QKYT01000057">
    <property type="protein sequence ID" value="RIA95648.1"/>
    <property type="molecule type" value="Genomic_DNA"/>
</dbReference>
<gene>
    <name evidence="1" type="ORF">C1645_756936</name>
</gene>
<dbReference type="SUPFAM" id="SSF52047">
    <property type="entry name" value="RNI-like"/>
    <property type="match status" value="1"/>
</dbReference>
<accession>A0A397TBP2</accession>
<dbReference type="InterPro" id="IPR032675">
    <property type="entry name" value="LRR_dom_sf"/>
</dbReference>
<keyword evidence="2" id="KW-1185">Reference proteome</keyword>
<comment type="caution">
    <text evidence="1">The sequence shown here is derived from an EMBL/GenBank/DDBJ whole genome shotgun (WGS) entry which is preliminary data.</text>
</comment>
<evidence type="ECO:0000313" key="1">
    <source>
        <dbReference type="EMBL" id="RIA95648.1"/>
    </source>
</evidence>